<feature type="domain" description="Glycosyltransferase subfamily 4-like N-terminal" evidence="2">
    <location>
        <begin position="14"/>
        <end position="187"/>
    </location>
</feature>
<dbReference type="SUPFAM" id="SSF53756">
    <property type="entry name" value="UDP-Glycosyltransferase/glycogen phosphorylase"/>
    <property type="match status" value="1"/>
</dbReference>
<dbReference type="PANTHER" id="PTHR45947:SF3">
    <property type="entry name" value="SULFOQUINOVOSYL TRANSFERASE SQD2"/>
    <property type="match status" value="1"/>
</dbReference>
<comment type="caution">
    <text evidence="3">The sequence shown here is derived from an EMBL/GenBank/DDBJ whole genome shotgun (WGS) entry which is preliminary data.</text>
</comment>
<dbReference type="EMBL" id="MHSR01000008">
    <property type="protein sequence ID" value="OHA47065.1"/>
    <property type="molecule type" value="Genomic_DNA"/>
</dbReference>
<dbReference type="InterPro" id="IPR050194">
    <property type="entry name" value="Glycosyltransferase_grp1"/>
</dbReference>
<evidence type="ECO:0000313" key="3">
    <source>
        <dbReference type="EMBL" id="OHA47065.1"/>
    </source>
</evidence>
<dbReference type="InterPro" id="IPR028098">
    <property type="entry name" value="Glyco_trans_4-like_N"/>
</dbReference>
<accession>A0A1G2PFE7</accession>
<dbReference type="InterPro" id="IPR001296">
    <property type="entry name" value="Glyco_trans_1"/>
</dbReference>
<dbReference type="Proteomes" id="UP000178869">
    <property type="component" value="Unassembled WGS sequence"/>
</dbReference>
<protein>
    <recommendedName>
        <fullName evidence="5">Glycosyl transferase family 1 domain-containing protein</fullName>
    </recommendedName>
</protein>
<name>A0A1G2PFE7_9BACT</name>
<proteinExistence type="predicted"/>
<dbReference type="GO" id="GO:0016757">
    <property type="term" value="F:glycosyltransferase activity"/>
    <property type="evidence" value="ECO:0007669"/>
    <property type="project" value="InterPro"/>
</dbReference>
<feature type="domain" description="Glycosyl transferase family 1" evidence="1">
    <location>
        <begin position="201"/>
        <end position="334"/>
    </location>
</feature>
<gene>
    <name evidence="3" type="ORF">A2828_03795</name>
</gene>
<evidence type="ECO:0008006" key="5">
    <source>
        <dbReference type="Google" id="ProtNLM"/>
    </source>
</evidence>
<organism evidence="3 4">
    <name type="scientific">Candidatus Terrybacteria bacterium RIFCSPHIGHO2_01_FULL_43_35</name>
    <dbReference type="NCBI Taxonomy" id="1802361"/>
    <lineage>
        <taxon>Bacteria</taxon>
        <taxon>Candidatus Terryibacteriota</taxon>
    </lineage>
</organism>
<dbReference type="Gene3D" id="3.40.50.2000">
    <property type="entry name" value="Glycogen Phosphorylase B"/>
    <property type="match status" value="2"/>
</dbReference>
<reference evidence="3 4" key="1">
    <citation type="journal article" date="2016" name="Nat. Commun.">
        <title>Thousands of microbial genomes shed light on interconnected biogeochemical processes in an aquifer system.</title>
        <authorList>
            <person name="Anantharaman K."/>
            <person name="Brown C.T."/>
            <person name="Hug L.A."/>
            <person name="Sharon I."/>
            <person name="Castelle C.J."/>
            <person name="Probst A.J."/>
            <person name="Thomas B.C."/>
            <person name="Singh A."/>
            <person name="Wilkins M.J."/>
            <person name="Karaoz U."/>
            <person name="Brodie E.L."/>
            <person name="Williams K.H."/>
            <person name="Hubbard S.S."/>
            <person name="Banfield J.F."/>
        </authorList>
    </citation>
    <scope>NUCLEOTIDE SEQUENCE [LARGE SCALE GENOMIC DNA]</scope>
</reference>
<dbReference type="Pfam" id="PF00534">
    <property type="entry name" value="Glycos_transf_1"/>
    <property type="match status" value="1"/>
</dbReference>
<evidence type="ECO:0000259" key="2">
    <source>
        <dbReference type="Pfam" id="PF13439"/>
    </source>
</evidence>
<dbReference type="AlphaFoldDB" id="A0A1G2PFE7"/>
<sequence>MKIALVHDYLVRFGGAERVLFSIHKIFPRAPIFTLVWDERKMRQYFPDAKIKPSFLNKFPKFLSLNPRRLAFLLPMAVESIDFSDYDMVISSSSAFVKGIVTRTNTVHICYCHAPSRFMWEWSHNYLKDRRFNRFSRPFASFFLNYLRIWDVNAAQRVDHFLANSNFTASRIHKYYRKDSTVLYPPVRRSEIAIGGDNPLGDKKFFIIVSQLANAKRIDLAINAFKKLEIPLVIIGEGPEKRRLEKAAGKETIFLGRLSDQEVDKYLAHAQGFIFPGEDDFGIAPVEAMMHGKPVLALRKGGATETVIEGVTGEFFDSLDVETIADGVRRMRKNISEGKYDPRTIKNHAEKFSEEQFKLGLLDFLKELEITNARQ</sequence>
<evidence type="ECO:0000313" key="4">
    <source>
        <dbReference type="Proteomes" id="UP000178869"/>
    </source>
</evidence>
<dbReference type="Pfam" id="PF13439">
    <property type="entry name" value="Glyco_transf_4"/>
    <property type="match status" value="1"/>
</dbReference>
<dbReference type="PANTHER" id="PTHR45947">
    <property type="entry name" value="SULFOQUINOVOSYL TRANSFERASE SQD2"/>
    <property type="match status" value="1"/>
</dbReference>
<evidence type="ECO:0000259" key="1">
    <source>
        <dbReference type="Pfam" id="PF00534"/>
    </source>
</evidence>